<keyword evidence="2" id="KW-1185">Reference proteome</keyword>
<evidence type="ECO:0000313" key="2">
    <source>
        <dbReference type="Proteomes" id="UP000694387"/>
    </source>
</evidence>
<sequence length="150" mass="17573">MYFGKLDEKKVGRSLNRDFSKEDIWMANRHIKRCSTSLAIREMQIKTTMRYHLTPVRMAIINKTGNNQCWRGSGKKGTLVHCWWECKLVQPLWKAVRSILRKLRIDLPFHPPIPLLGIYPKNLKTPRHKDACTPYVHHSIIHSSQDLEAT</sequence>
<accession>A0A9L0IDW1</accession>
<reference evidence="1 2" key="1">
    <citation type="journal article" date="2020" name="Nat. Commun.">
        <title>Donkey genomes provide new insights into domestication and selection for coat color.</title>
        <authorList>
            <person name="Wang"/>
            <person name="C."/>
            <person name="Li"/>
            <person name="H."/>
            <person name="Guo"/>
            <person name="Y."/>
            <person name="Huang"/>
            <person name="J."/>
            <person name="Sun"/>
            <person name="Y."/>
            <person name="Min"/>
            <person name="J."/>
            <person name="Wang"/>
            <person name="J."/>
            <person name="Fang"/>
            <person name="X."/>
            <person name="Zhao"/>
            <person name="Z."/>
            <person name="Wang"/>
            <person name="S."/>
            <person name="Zhang"/>
            <person name="Y."/>
            <person name="Liu"/>
            <person name="Q."/>
            <person name="Jiang"/>
            <person name="Q."/>
            <person name="Wang"/>
            <person name="X."/>
            <person name="Guo"/>
            <person name="Y."/>
            <person name="Yang"/>
            <person name="C."/>
            <person name="Wang"/>
            <person name="Y."/>
            <person name="Tian"/>
            <person name="F."/>
            <person name="Zhuang"/>
            <person name="G."/>
            <person name="Fan"/>
            <person name="Y."/>
            <person name="Gao"/>
            <person name="Q."/>
            <person name="Li"/>
            <person name="Y."/>
            <person name="Ju"/>
            <person name="Z."/>
            <person name="Li"/>
            <person name="J."/>
            <person name="Li"/>
            <person name="R."/>
            <person name="Hou"/>
            <person name="M."/>
            <person name="Yang"/>
            <person name="G."/>
            <person name="Liu"/>
            <person name="G."/>
            <person name="Liu"/>
            <person name="W."/>
            <person name="Guo"/>
            <person name="J."/>
            <person name="Pan"/>
            <person name="S."/>
            <person name="Fan"/>
            <person name="G."/>
            <person name="Zhang"/>
            <person name="W."/>
            <person name="Zhang"/>
            <person name="R."/>
            <person name="Yu"/>
            <person name="J."/>
            <person name="Zhang"/>
            <person name="X."/>
            <person name="Yin"/>
            <person name="Q."/>
            <person name="Ji"/>
            <person name="C."/>
            <person name="Jin"/>
            <person name="Y."/>
            <person name="Yue"/>
            <person name="G."/>
            <person name="Liu"/>
            <person name="M."/>
            <person name="Xu"/>
            <person name="J."/>
            <person name="Liu"/>
            <person name="S."/>
            <person name="Jordana"/>
            <person name="J."/>
            <person name="Noce"/>
            <person name="A."/>
            <person name="Amills"/>
            <person name="M."/>
            <person name="Wu"/>
            <person name="D.D."/>
            <person name="Li"/>
            <person name="S."/>
            <person name="Zhou"/>
            <person name="X. and Zhong"/>
            <person name="J."/>
        </authorList>
    </citation>
    <scope>NUCLEOTIDE SEQUENCE [LARGE SCALE GENOMIC DNA]</scope>
</reference>
<dbReference type="Ensembl" id="ENSEAST00005064882.1">
    <property type="protein sequence ID" value="ENSEASP00005043029.1"/>
    <property type="gene ID" value="ENSEASG00005027007.1"/>
</dbReference>
<protein>
    <submittedName>
        <fullName evidence="1">Uncharacterized protein</fullName>
    </submittedName>
</protein>
<evidence type="ECO:0000313" key="1">
    <source>
        <dbReference type="Ensembl" id="ENSEASP00005039067.1"/>
    </source>
</evidence>
<name>A0A9L0IDW1_EQUAS</name>
<dbReference type="Proteomes" id="UP000694387">
    <property type="component" value="Chromosome 17"/>
</dbReference>
<proteinExistence type="predicted"/>
<dbReference type="Ensembl" id="ENSEAST00005067484.1">
    <property type="protein sequence ID" value="ENSEASP00005039067.1"/>
    <property type="gene ID" value="ENSEASG00005027007.1"/>
</dbReference>
<organism evidence="1 2">
    <name type="scientific">Equus asinus</name>
    <name type="common">Donkey</name>
    <name type="synonym">Equus africanus asinus</name>
    <dbReference type="NCBI Taxonomy" id="9793"/>
    <lineage>
        <taxon>Eukaryota</taxon>
        <taxon>Metazoa</taxon>
        <taxon>Chordata</taxon>
        <taxon>Craniata</taxon>
        <taxon>Vertebrata</taxon>
        <taxon>Euteleostomi</taxon>
        <taxon>Mammalia</taxon>
        <taxon>Eutheria</taxon>
        <taxon>Laurasiatheria</taxon>
        <taxon>Perissodactyla</taxon>
        <taxon>Equidae</taxon>
        <taxon>Equus</taxon>
    </lineage>
</organism>
<reference evidence="1" key="2">
    <citation type="submission" date="2025-05" db="UniProtKB">
        <authorList>
            <consortium name="Ensembl"/>
        </authorList>
    </citation>
    <scope>IDENTIFICATION</scope>
</reference>
<dbReference type="AlphaFoldDB" id="A0A9L0IDW1"/>
<dbReference type="GeneTree" id="ENSGT01150000286916"/>